<proteinExistence type="predicted"/>
<evidence type="ECO:0000313" key="3">
    <source>
        <dbReference type="EMBL" id="VDL72846.1"/>
    </source>
</evidence>
<keyword evidence="4" id="KW-1185">Reference proteome</keyword>
<gene>
    <name evidence="3" type="ORF">NBR_LOCUS9257</name>
</gene>
<dbReference type="OMA" id="GADWIQD"/>
<evidence type="ECO:0000256" key="1">
    <source>
        <dbReference type="SAM" id="MobiDB-lite"/>
    </source>
</evidence>
<accession>A0A0N4Y0Z7</accession>
<dbReference type="AlphaFoldDB" id="A0A0N4Y0Z7"/>
<feature type="signal peptide" evidence="2">
    <location>
        <begin position="1"/>
        <end position="18"/>
    </location>
</feature>
<dbReference type="EMBL" id="UYSL01020114">
    <property type="protein sequence ID" value="VDL72846.1"/>
    <property type="molecule type" value="Genomic_DNA"/>
</dbReference>
<keyword evidence="2" id="KW-0732">Signal</keyword>
<feature type="chain" id="PRO_5043125084" evidence="2">
    <location>
        <begin position="19"/>
        <end position="172"/>
    </location>
</feature>
<protein>
    <submittedName>
        <fullName evidence="5">Late embryogenesis abundant protein D-29-like</fullName>
    </submittedName>
</protein>
<evidence type="ECO:0000256" key="2">
    <source>
        <dbReference type="SAM" id="SignalP"/>
    </source>
</evidence>
<reference evidence="3 4" key="2">
    <citation type="submission" date="2018-11" db="EMBL/GenBank/DDBJ databases">
        <authorList>
            <consortium name="Pathogen Informatics"/>
        </authorList>
    </citation>
    <scope>NUCLEOTIDE SEQUENCE [LARGE SCALE GENOMIC DNA]</scope>
</reference>
<sequence>MQPFVLVVAFATLFLTNADDESVLKDVKQAGQSGVNWLENAATDVGKFLAMSGKTIGEEAQNAWNATEAKAGELAAGAHGAAKEVAAKTGEFADGAKKWVEGAVETVKRGGQDAVNATQEMMEKARKEMELGAQPGAESMQPNGVNPAAGEPTKDEKGVFDKIGDFFRSIGK</sequence>
<organism evidence="5">
    <name type="scientific">Nippostrongylus brasiliensis</name>
    <name type="common">Rat hookworm</name>
    <dbReference type="NCBI Taxonomy" id="27835"/>
    <lineage>
        <taxon>Eukaryota</taxon>
        <taxon>Metazoa</taxon>
        <taxon>Ecdysozoa</taxon>
        <taxon>Nematoda</taxon>
        <taxon>Chromadorea</taxon>
        <taxon>Rhabditida</taxon>
        <taxon>Rhabditina</taxon>
        <taxon>Rhabditomorpha</taxon>
        <taxon>Strongyloidea</taxon>
        <taxon>Heligmosomidae</taxon>
        <taxon>Nippostrongylus</taxon>
    </lineage>
</organism>
<evidence type="ECO:0000313" key="4">
    <source>
        <dbReference type="Proteomes" id="UP000271162"/>
    </source>
</evidence>
<dbReference type="Proteomes" id="UP000271162">
    <property type="component" value="Unassembled WGS sequence"/>
</dbReference>
<evidence type="ECO:0000313" key="5">
    <source>
        <dbReference type="WBParaSite" id="NBR_0000925601-mRNA-1"/>
    </source>
</evidence>
<dbReference type="WBParaSite" id="NBR_0000925601-mRNA-1">
    <property type="protein sequence ID" value="NBR_0000925601-mRNA-1"/>
    <property type="gene ID" value="NBR_0000925601"/>
</dbReference>
<name>A0A0N4Y0Z7_NIPBR</name>
<reference evidence="5" key="1">
    <citation type="submission" date="2017-02" db="UniProtKB">
        <authorList>
            <consortium name="WormBaseParasite"/>
        </authorList>
    </citation>
    <scope>IDENTIFICATION</scope>
</reference>
<feature type="region of interest" description="Disordered" evidence="1">
    <location>
        <begin position="131"/>
        <end position="160"/>
    </location>
</feature>